<organism evidence="1">
    <name type="scientific">marine sediment metagenome</name>
    <dbReference type="NCBI Taxonomy" id="412755"/>
    <lineage>
        <taxon>unclassified sequences</taxon>
        <taxon>metagenomes</taxon>
        <taxon>ecological metagenomes</taxon>
    </lineage>
</organism>
<dbReference type="EMBL" id="LAZR01007432">
    <property type="protein sequence ID" value="KKM85310.1"/>
    <property type="molecule type" value="Genomic_DNA"/>
</dbReference>
<evidence type="ECO:0000313" key="1">
    <source>
        <dbReference type="EMBL" id="KKM85310.1"/>
    </source>
</evidence>
<name>A0A0F9N998_9ZZZZ</name>
<dbReference type="AlphaFoldDB" id="A0A0F9N998"/>
<reference evidence="1" key="1">
    <citation type="journal article" date="2015" name="Nature">
        <title>Complex archaea that bridge the gap between prokaryotes and eukaryotes.</title>
        <authorList>
            <person name="Spang A."/>
            <person name="Saw J.H."/>
            <person name="Jorgensen S.L."/>
            <person name="Zaremba-Niedzwiedzka K."/>
            <person name="Martijn J."/>
            <person name="Lind A.E."/>
            <person name="van Eijk R."/>
            <person name="Schleper C."/>
            <person name="Guy L."/>
            <person name="Ettema T.J."/>
        </authorList>
    </citation>
    <scope>NUCLEOTIDE SEQUENCE</scope>
</reference>
<proteinExistence type="predicted"/>
<accession>A0A0F9N998</accession>
<protein>
    <submittedName>
        <fullName evidence="1">Uncharacterized protein</fullName>
    </submittedName>
</protein>
<gene>
    <name evidence="1" type="ORF">LCGC14_1290310</name>
</gene>
<sequence>MGSNKYLKVENAAEKLGFTNFPLIILYGQPKSIKNIKSGLDEALNLFGSYGHYSGIITDTARIILKMLEEQYHLKLEKLKKINNPSEKPCFFYAYGRKKRVHKYYFLIPLAKLYIELNNKVKEPARLSLKRHATFIDRRLTSQK</sequence>
<comment type="caution">
    <text evidence="1">The sequence shown here is derived from an EMBL/GenBank/DDBJ whole genome shotgun (WGS) entry which is preliminary data.</text>
</comment>